<protein>
    <recommendedName>
        <fullName evidence="7">Ig-like domain-containing protein</fullName>
    </recommendedName>
</protein>
<accession>A0A8T3DRL0</accession>
<dbReference type="GO" id="GO:0016020">
    <property type="term" value="C:membrane"/>
    <property type="evidence" value="ECO:0007669"/>
    <property type="project" value="UniProtKB-SubCell"/>
</dbReference>
<dbReference type="OrthoDB" id="9427418at2759"/>
<evidence type="ECO:0000256" key="3">
    <source>
        <dbReference type="ARBA" id="ARBA00023136"/>
    </source>
</evidence>
<dbReference type="SUPFAM" id="SSF48726">
    <property type="entry name" value="Immunoglobulin"/>
    <property type="match status" value="2"/>
</dbReference>
<feature type="region of interest" description="Disordered" evidence="5">
    <location>
        <begin position="237"/>
        <end position="379"/>
    </location>
</feature>
<dbReference type="InterPro" id="IPR013783">
    <property type="entry name" value="Ig-like_fold"/>
</dbReference>
<gene>
    <name evidence="8" type="ORF">AGOR_G00064680</name>
</gene>
<dbReference type="InterPro" id="IPR036179">
    <property type="entry name" value="Ig-like_dom_sf"/>
</dbReference>
<proteinExistence type="predicted"/>
<feature type="transmembrane region" description="Helical" evidence="6">
    <location>
        <begin position="204"/>
        <end position="228"/>
    </location>
</feature>
<evidence type="ECO:0000259" key="7">
    <source>
        <dbReference type="PROSITE" id="PS50835"/>
    </source>
</evidence>
<evidence type="ECO:0000313" key="9">
    <source>
        <dbReference type="Proteomes" id="UP000829720"/>
    </source>
</evidence>
<sequence length="379" mass="41377">MKAAIHYIITTLSVVVTKFTSGSVINTTYGIQHGEITLKADVKGSIEEILWKWNSNKVIEVVQDLKTEYGQFEGRIDVNVTTGDLTISDLTDDDNGKYTSEVQINGKLQYSTHELEVIDSVTQPQVHCEVSGSTLELLCSSDLSPLTSYSWQGPNDPGTVLGSELQLQSTESRDSVYTCVVKNPVSELREDFAVHHCFAGGGSIVINLVIALGVLCLTLVIVTGIWVYRKRCSKGHALVGNDEDPEPNQEKSSLMKGNMNEQEDNSKESMLPPVVPPGQVKDEQMAQSSEDSKEKAEETRGTDNIEEPFSAGQESTKKSGEEEEDMANETSKGLSENSIDMPSKNFSDAEVSSRPQGAEQGTTEEEISQGEGKEEQPDS</sequence>
<dbReference type="Gene3D" id="2.60.40.10">
    <property type="entry name" value="Immunoglobulins"/>
    <property type="match status" value="2"/>
</dbReference>
<keyword evidence="9" id="KW-1185">Reference proteome</keyword>
<keyword evidence="4" id="KW-0325">Glycoprotein</keyword>
<dbReference type="PANTHER" id="PTHR12080:SF134">
    <property type="entry name" value="CD48 ANTIGEN"/>
    <property type="match status" value="1"/>
</dbReference>
<reference evidence="8" key="1">
    <citation type="submission" date="2021-01" db="EMBL/GenBank/DDBJ databases">
        <authorList>
            <person name="Zahm M."/>
            <person name="Roques C."/>
            <person name="Cabau C."/>
            <person name="Klopp C."/>
            <person name="Donnadieu C."/>
            <person name="Jouanno E."/>
            <person name="Lampietro C."/>
            <person name="Louis A."/>
            <person name="Herpin A."/>
            <person name="Echchiki A."/>
            <person name="Berthelot C."/>
            <person name="Parey E."/>
            <person name="Roest-Crollius H."/>
            <person name="Braasch I."/>
            <person name="Postlethwait J."/>
            <person name="Bobe J."/>
            <person name="Montfort J."/>
            <person name="Bouchez O."/>
            <person name="Begum T."/>
            <person name="Mejri S."/>
            <person name="Adams A."/>
            <person name="Chen W.-J."/>
            <person name="Guiguen Y."/>
        </authorList>
    </citation>
    <scope>NUCLEOTIDE SEQUENCE</scope>
    <source>
        <tissue evidence="8">Blood</tissue>
    </source>
</reference>
<evidence type="ECO:0000313" key="8">
    <source>
        <dbReference type="EMBL" id="KAI1899721.1"/>
    </source>
</evidence>
<dbReference type="AlphaFoldDB" id="A0A8T3DRL0"/>
<evidence type="ECO:0000256" key="2">
    <source>
        <dbReference type="ARBA" id="ARBA00022729"/>
    </source>
</evidence>
<feature type="compositionally biased region" description="Polar residues" evidence="5">
    <location>
        <begin position="328"/>
        <end position="346"/>
    </location>
</feature>
<keyword evidence="2" id="KW-0732">Signal</keyword>
<comment type="subcellular location">
    <subcellularLocation>
        <location evidence="1">Membrane</location>
    </subcellularLocation>
</comment>
<keyword evidence="6" id="KW-0812">Transmembrane</keyword>
<dbReference type="InterPro" id="IPR007110">
    <property type="entry name" value="Ig-like_dom"/>
</dbReference>
<dbReference type="InterPro" id="IPR015631">
    <property type="entry name" value="CD2/SLAM_rcpt"/>
</dbReference>
<evidence type="ECO:0000256" key="1">
    <source>
        <dbReference type="ARBA" id="ARBA00004370"/>
    </source>
</evidence>
<evidence type="ECO:0000256" key="5">
    <source>
        <dbReference type="SAM" id="MobiDB-lite"/>
    </source>
</evidence>
<name>A0A8T3DRL0_9TELE</name>
<comment type="caution">
    <text evidence="8">The sequence shown here is derived from an EMBL/GenBank/DDBJ whole genome shotgun (WGS) entry which is preliminary data.</text>
</comment>
<evidence type="ECO:0000256" key="6">
    <source>
        <dbReference type="SAM" id="Phobius"/>
    </source>
</evidence>
<dbReference type="Proteomes" id="UP000829720">
    <property type="component" value="Unassembled WGS sequence"/>
</dbReference>
<dbReference type="EMBL" id="JAERUA010000005">
    <property type="protein sequence ID" value="KAI1899721.1"/>
    <property type="molecule type" value="Genomic_DNA"/>
</dbReference>
<dbReference type="SMART" id="SM00409">
    <property type="entry name" value="IG"/>
    <property type="match status" value="2"/>
</dbReference>
<evidence type="ECO:0000256" key="4">
    <source>
        <dbReference type="ARBA" id="ARBA00023180"/>
    </source>
</evidence>
<dbReference type="InterPro" id="IPR003599">
    <property type="entry name" value="Ig_sub"/>
</dbReference>
<feature type="compositionally biased region" description="Basic and acidic residues" evidence="5">
    <location>
        <begin position="280"/>
        <end position="303"/>
    </location>
</feature>
<dbReference type="PROSITE" id="PS50835">
    <property type="entry name" value="IG_LIKE"/>
    <property type="match status" value="1"/>
</dbReference>
<keyword evidence="3 6" id="KW-0472">Membrane</keyword>
<organism evidence="8 9">
    <name type="scientific">Albula goreensis</name>
    <dbReference type="NCBI Taxonomy" id="1534307"/>
    <lineage>
        <taxon>Eukaryota</taxon>
        <taxon>Metazoa</taxon>
        <taxon>Chordata</taxon>
        <taxon>Craniata</taxon>
        <taxon>Vertebrata</taxon>
        <taxon>Euteleostomi</taxon>
        <taxon>Actinopterygii</taxon>
        <taxon>Neopterygii</taxon>
        <taxon>Teleostei</taxon>
        <taxon>Albuliformes</taxon>
        <taxon>Albulidae</taxon>
        <taxon>Albula</taxon>
    </lineage>
</organism>
<keyword evidence="6" id="KW-1133">Transmembrane helix</keyword>
<feature type="domain" description="Ig-like" evidence="7">
    <location>
        <begin position="119"/>
        <end position="195"/>
    </location>
</feature>
<dbReference type="PANTHER" id="PTHR12080">
    <property type="entry name" value="SIGNALING LYMPHOCYTIC ACTIVATION MOLECULE"/>
    <property type="match status" value="1"/>
</dbReference>